<keyword evidence="2 5" id="KW-0812">Transmembrane</keyword>
<evidence type="ECO:0000256" key="3">
    <source>
        <dbReference type="ARBA" id="ARBA00022989"/>
    </source>
</evidence>
<comment type="caution">
    <text evidence="7">The sequence shown here is derived from an EMBL/GenBank/DDBJ whole genome shotgun (WGS) entry which is preliminary data.</text>
</comment>
<dbReference type="PANTHER" id="PTHR42718:SF49">
    <property type="entry name" value="EXPORT PROTEIN"/>
    <property type="match status" value="1"/>
</dbReference>
<accession>A0A7K3VUL5</accession>
<evidence type="ECO:0000256" key="4">
    <source>
        <dbReference type="ARBA" id="ARBA00023136"/>
    </source>
</evidence>
<feature type="transmembrane region" description="Helical" evidence="5">
    <location>
        <begin position="411"/>
        <end position="431"/>
    </location>
</feature>
<dbReference type="InterPro" id="IPR011701">
    <property type="entry name" value="MFS"/>
</dbReference>
<feature type="transmembrane region" description="Helical" evidence="5">
    <location>
        <begin position="145"/>
        <end position="167"/>
    </location>
</feature>
<evidence type="ECO:0000256" key="5">
    <source>
        <dbReference type="SAM" id="Phobius"/>
    </source>
</evidence>
<dbReference type="Pfam" id="PF07690">
    <property type="entry name" value="MFS_1"/>
    <property type="match status" value="1"/>
</dbReference>
<protein>
    <submittedName>
        <fullName evidence="7">MFS transporter</fullName>
    </submittedName>
</protein>
<dbReference type="Gene3D" id="1.20.1250.20">
    <property type="entry name" value="MFS general substrate transporter like domains"/>
    <property type="match status" value="2"/>
</dbReference>
<feature type="transmembrane region" description="Helical" evidence="5">
    <location>
        <begin position="232"/>
        <end position="254"/>
    </location>
</feature>
<comment type="subcellular location">
    <subcellularLocation>
        <location evidence="1">Cell membrane</location>
        <topology evidence="1">Multi-pass membrane protein</topology>
    </subcellularLocation>
</comment>
<feature type="transmembrane region" description="Helical" evidence="5">
    <location>
        <begin position="88"/>
        <end position="107"/>
    </location>
</feature>
<evidence type="ECO:0000313" key="7">
    <source>
        <dbReference type="EMBL" id="NEK56341.1"/>
    </source>
</evidence>
<evidence type="ECO:0000256" key="1">
    <source>
        <dbReference type="ARBA" id="ARBA00004651"/>
    </source>
</evidence>
<feature type="transmembrane region" description="Helical" evidence="5">
    <location>
        <begin position="21"/>
        <end position="43"/>
    </location>
</feature>
<dbReference type="Proteomes" id="UP000470246">
    <property type="component" value="Unassembled WGS sequence"/>
</dbReference>
<feature type="transmembrane region" description="Helical" evidence="5">
    <location>
        <begin position="113"/>
        <end position="133"/>
    </location>
</feature>
<dbReference type="InterPro" id="IPR020846">
    <property type="entry name" value="MFS_dom"/>
</dbReference>
<proteinExistence type="predicted"/>
<keyword evidence="8" id="KW-1185">Reference proteome</keyword>
<feature type="transmembrane region" description="Helical" evidence="5">
    <location>
        <begin position="368"/>
        <end position="390"/>
    </location>
</feature>
<keyword evidence="4 5" id="KW-0472">Membrane</keyword>
<evidence type="ECO:0000256" key="2">
    <source>
        <dbReference type="ARBA" id="ARBA00022692"/>
    </source>
</evidence>
<keyword evidence="3 5" id="KW-1133">Transmembrane helix</keyword>
<dbReference type="GO" id="GO:0022857">
    <property type="term" value="F:transmembrane transporter activity"/>
    <property type="evidence" value="ECO:0007669"/>
    <property type="project" value="InterPro"/>
</dbReference>
<feature type="transmembrane region" description="Helical" evidence="5">
    <location>
        <begin position="342"/>
        <end position="362"/>
    </location>
</feature>
<dbReference type="EMBL" id="JAAGWF010000002">
    <property type="protein sequence ID" value="NEK56341.1"/>
    <property type="molecule type" value="Genomic_DNA"/>
</dbReference>
<feature type="domain" description="Major facilitator superfamily (MFS) profile" evidence="6">
    <location>
        <begin position="18"/>
        <end position="470"/>
    </location>
</feature>
<dbReference type="RefSeq" id="WP_163479537.1">
    <property type="nucleotide sequence ID" value="NZ_JAAGWF010000002.1"/>
</dbReference>
<gene>
    <name evidence="7" type="ORF">GCU56_00445</name>
</gene>
<dbReference type="SUPFAM" id="SSF103473">
    <property type="entry name" value="MFS general substrate transporter"/>
    <property type="match status" value="1"/>
</dbReference>
<feature type="transmembrane region" description="Helical" evidence="5">
    <location>
        <begin position="275"/>
        <end position="303"/>
    </location>
</feature>
<dbReference type="InterPro" id="IPR036259">
    <property type="entry name" value="MFS_trans_sf"/>
</dbReference>
<name>A0A7K3VUL5_9ACTN</name>
<dbReference type="PANTHER" id="PTHR42718">
    <property type="entry name" value="MAJOR FACILITATOR SUPERFAMILY MULTIDRUG TRANSPORTER MFSC"/>
    <property type="match status" value="1"/>
</dbReference>
<dbReference type="PROSITE" id="PS50850">
    <property type="entry name" value="MFS"/>
    <property type="match status" value="1"/>
</dbReference>
<dbReference type="AlphaFoldDB" id="A0A7K3VUL5"/>
<feature type="transmembrane region" description="Helical" evidence="5">
    <location>
        <begin position="309"/>
        <end position="330"/>
    </location>
</feature>
<dbReference type="GO" id="GO:0005886">
    <property type="term" value="C:plasma membrane"/>
    <property type="evidence" value="ECO:0007669"/>
    <property type="project" value="UniProtKB-SubCell"/>
</dbReference>
<feature type="transmembrane region" description="Helical" evidence="5">
    <location>
        <begin position="443"/>
        <end position="467"/>
    </location>
</feature>
<organism evidence="7 8">
    <name type="scientific">Geodermatophilus sabuli</name>
    <dbReference type="NCBI Taxonomy" id="1564158"/>
    <lineage>
        <taxon>Bacteria</taxon>
        <taxon>Bacillati</taxon>
        <taxon>Actinomycetota</taxon>
        <taxon>Actinomycetes</taxon>
        <taxon>Geodermatophilales</taxon>
        <taxon>Geodermatophilaceae</taxon>
        <taxon>Geodermatophilus</taxon>
    </lineage>
</organism>
<feature type="transmembrane region" description="Helical" evidence="5">
    <location>
        <begin position="206"/>
        <end position="226"/>
    </location>
</feature>
<sequence length="477" mass="47216">MLPRALGGGRRAPVRGDGSSALPAALVLVATVVTVVGSLGAPLVPTVADAYDVPVPDAQWSLTLPVLVGAVATPVLGRLGDGPHRRTVVLAVLTVVAAGSVLAALPLDLGWLLAGRALQGVGLGLTPLTIAVARDALTGERAQRAAAALSITTVAGVGLGYPLAGWITQGWGLHAAFGCGAVLAAVVVVVAALVLPPASRASRRPLDLPGALLLGGGLGSALVLLAEGGDLGWTSTPALALAASAVALGGWFVARELRVPAPLVDLRQARQAGALVGHTTALLAGVANYVLLTVVTIIAQAPVSSGHGFAVPVVVSGLLLLPFSLGSLLAGRLVRDLDRPSGPGSALTVGAAVTATAFLWLLTGPERLWELFALMALAGTGIGGTYAVMPRLLFAVVPPEDTGSAMGLNQVLRYVGFATGSALSAGVLAAATEPGARLPSAAGYTAVSAVGCATCLAAAVLAGGLTLRAARRRQPAG</sequence>
<reference evidence="7 8" key="1">
    <citation type="submission" date="2020-02" db="EMBL/GenBank/DDBJ databases">
        <title>Geodermatophilus sabuli CPCC 205279 I12A-02694.</title>
        <authorList>
            <person name="Jiang Z."/>
        </authorList>
    </citation>
    <scope>NUCLEOTIDE SEQUENCE [LARGE SCALE GENOMIC DNA]</scope>
    <source>
        <strain evidence="7 8">I12A-02694</strain>
    </source>
</reference>
<evidence type="ECO:0000313" key="8">
    <source>
        <dbReference type="Proteomes" id="UP000470246"/>
    </source>
</evidence>
<feature type="transmembrane region" description="Helical" evidence="5">
    <location>
        <begin position="58"/>
        <end position="76"/>
    </location>
</feature>
<feature type="transmembrane region" description="Helical" evidence="5">
    <location>
        <begin position="173"/>
        <end position="194"/>
    </location>
</feature>
<evidence type="ECO:0000259" key="6">
    <source>
        <dbReference type="PROSITE" id="PS50850"/>
    </source>
</evidence>